<dbReference type="Pfam" id="PF00534">
    <property type="entry name" value="Glycos_transf_1"/>
    <property type="match status" value="1"/>
</dbReference>
<dbReference type="Pfam" id="PF13579">
    <property type="entry name" value="Glyco_trans_4_4"/>
    <property type="match status" value="1"/>
</dbReference>
<gene>
    <name evidence="6" type="ORF">H5J25_07410</name>
</gene>
<feature type="chain" id="PRO_5037639759" evidence="3">
    <location>
        <begin position="22"/>
        <end position="367"/>
    </location>
</feature>
<proteinExistence type="predicted"/>
<keyword evidence="7" id="KW-1185">Reference proteome</keyword>
<evidence type="ECO:0000259" key="4">
    <source>
        <dbReference type="Pfam" id="PF00534"/>
    </source>
</evidence>
<evidence type="ECO:0000256" key="2">
    <source>
        <dbReference type="ARBA" id="ARBA00022679"/>
    </source>
</evidence>
<evidence type="ECO:0000256" key="1">
    <source>
        <dbReference type="ARBA" id="ARBA00022676"/>
    </source>
</evidence>
<organism evidence="6 7">
    <name type="scientific">Sphingomonas aliaeris</name>
    <dbReference type="NCBI Taxonomy" id="2759526"/>
    <lineage>
        <taxon>Bacteria</taxon>
        <taxon>Pseudomonadati</taxon>
        <taxon>Pseudomonadota</taxon>
        <taxon>Alphaproteobacteria</taxon>
        <taxon>Sphingomonadales</taxon>
        <taxon>Sphingomonadaceae</taxon>
        <taxon>Sphingomonas</taxon>
    </lineage>
</organism>
<feature type="domain" description="Glycosyltransferase subfamily 4-like N-terminal" evidence="5">
    <location>
        <begin position="21"/>
        <end position="165"/>
    </location>
</feature>
<keyword evidence="1" id="KW-0328">Glycosyltransferase</keyword>
<reference evidence="7" key="1">
    <citation type="submission" date="2020-09" db="EMBL/GenBank/DDBJ databases">
        <title>Sphingomonas sp., a new species isolated from pork steak.</title>
        <authorList>
            <person name="Heidler von Heilborn D."/>
        </authorList>
    </citation>
    <scope>NUCLEOTIDE SEQUENCE [LARGE SCALE GENOMIC DNA]</scope>
</reference>
<keyword evidence="2" id="KW-0808">Transferase</keyword>
<feature type="signal peptide" evidence="3">
    <location>
        <begin position="1"/>
        <end position="21"/>
    </location>
</feature>
<evidence type="ECO:0000256" key="3">
    <source>
        <dbReference type="SAM" id="SignalP"/>
    </source>
</evidence>
<dbReference type="CDD" id="cd03811">
    <property type="entry name" value="GT4_GT28_WabH-like"/>
    <property type="match status" value="1"/>
</dbReference>
<accession>A0A974S5D4</accession>
<keyword evidence="3" id="KW-0732">Signal</keyword>
<dbReference type="RefSeq" id="WP_202095384.1">
    <property type="nucleotide sequence ID" value="NZ_CP061035.1"/>
</dbReference>
<dbReference type="GO" id="GO:0016757">
    <property type="term" value="F:glycosyltransferase activity"/>
    <property type="evidence" value="ECO:0007669"/>
    <property type="project" value="UniProtKB-KW"/>
</dbReference>
<dbReference type="SUPFAM" id="SSF53756">
    <property type="entry name" value="UDP-Glycosyltransferase/glycogen phosphorylase"/>
    <property type="match status" value="1"/>
</dbReference>
<feature type="domain" description="Glycosyl transferase family 1" evidence="4">
    <location>
        <begin position="193"/>
        <end position="344"/>
    </location>
</feature>
<evidence type="ECO:0000313" key="7">
    <source>
        <dbReference type="Proteomes" id="UP000595894"/>
    </source>
</evidence>
<name>A0A974S5D4_9SPHN</name>
<dbReference type="AlphaFoldDB" id="A0A974S5D4"/>
<dbReference type="PANTHER" id="PTHR12526">
    <property type="entry name" value="GLYCOSYLTRANSFERASE"/>
    <property type="match status" value="1"/>
</dbReference>
<dbReference type="Proteomes" id="UP000595894">
    <property type="component" value="Chromosome"/>
</dbReference>
<protein>
    <submittedName>
        <fullName evidence="6">Glycosyltransferase</fullName>
    </submittedName>
</protein>
<dbReference type="InterPro" id="IPR001296">
    <property type="entry name" value="Glyco_trans_1"/>
</dbReference>
<dbReference type="EMBL" id="CP061035">
    <property type="protein sequence ID" value="QQV78459.1"/>
    <property type="molecule type" value="Genomic_DNA"/>
</dbReference>
<dbReference type="KEGG" id="sari:H5J25_07410"/>
<dbReference type="Gene3D" id="3.40.50.2000">
    <property type="entry name" value="Glycogen Phosphorylase B"/>
    <property type="match status" value="2"/>
</dbReference>
<evidence type="ECO:0000313" key="6">
    <source>
        <dbReference type="EMBL" id="QQV78459.1"/>
    </source>
</evidence>
<sequence length="367" mass="40231">MKRLKIAVVTPRYAVSGVPLAQWRFAAALAAIGHDVDLIIGRCDPNLHVPPSAGVRLSVLGSGQTRGMFAYLLRYFRRDKPDVVFSAEDHLNTIVLVAAILTGSKAKISGSSRVTPYDTYSNKVFTKRWLLKIMARMVAWRADALTCVSHDMVDQYRHVFPGSKHVCVYNIVDQPSARAKIGLPVADPWFNDKSLPLIVGAGSLMPWKGFDDLIRAVHILIKGGKPVRLVILGEGGSRPALEALVRELEVEQYVRMPGRTDNPLAHFARADVFALSSHVEGLPNVLVEAMMAGCTPVSVDCPTGPREVLQEGRYGYLTRMKDPADLAAGIARALDHPIAPEILAEGVRPFHQDVVIRRHFELLGIAA</sequence>
<dbReference type="InterPro" id="IPR028098">
    <property type="entry name" value="Glyco_trans_4-like_N"/>
</dbReference>
<dbReference type="PANTHER" id="PTHR12526:SF629">
    <property type="entry name" value="TEICHURONIC ACID BIOSYNTHESIS GLYCOSYLTRANSFERASE TUAH-RELATED"/>
    <property type="match status" value="1"/>
</dbReference>
<evidence type="ECO:0000259" key="5">
    <source>
        <dbReference type="Pfam" id="PF13579"/>
    </source>
</evidence>